<reference evidence="11 12" key="2">
    <citation type="submission" date="2018-10" db="EMBL/GenBank/DDBJ databases">
        <authorList>
            <consortium name="Pathogen Informatics"/>
        </authorList>
    </citation>
    <scope>NUCLEOTIDE SEQUENCE [LARGE SCALE GENOMIC DNA]</scope>
</reference>
<feature type="transmembrane region" description="Helical" evidence="9">
    <location>
        <begin position="229"/>
        <end position="251"/>
    </location>
</feature>
<evidence type="ECO:0000313" key="11">
    <source>
        <dbReference type="EMBL" id="VDD86006.1"/>
    </source>
</evidence>
<accession>A0A158Q9A0</accession>
<feature type="transmembrane region" description="Helical" evidence="9">
    <location>
        <begin position="94"/>
        <end position="114"/>
    </location>
</feature>
<dbReference type="FunFam" id="1.20.1540.10:FF:000012">
    <property type="entry name" value="Rhomboid family protein"/>
    <property type="match status" value="1"/>
</dbReference>
<evidence type="ECO:0000256" key="7">
    <source>
        <dbReference type="ARBA" id="ARBA00022989"/>
    </source>
</evidence>
<keyword evidence="7 9" id="KW-1133">Transmembrane helix</keyword>
<feature type="transmembrane region" description="Helical" evidence="9">
    <location>
        <begin position="158"/>
        <end position="177"/>
    </location>
</feature>
<dbReference type="GO" id="GO:0006465">
    <property type="term" value="P:signal peptide processing"/>
    <property type="evidence" value="ECO:0007669"/>
    <property type="project" value="TreeGrafter"/>
</dbReference>
<dbReference type="InterPro" id="IPR050925">
    <property type="entry name" value="Rhomboid_protease_S54"/>
</dbReference>
<comment type="similarity">
    <text evidence="3">Belongs to the peptidase S54 family.</text>
</comment>
<evidence type="ECO:0000256" key="1">
    <source>
        <dbReference type="ARBA" id="ARBA00000156"/>
    </source>
</evidence>
<dbReference type="GO" id="GO:0004252">
    <property type="term" value="F:serine-type endopeptidase activity"/>
    <property type="evidence" value="ECO:0007669"/>
    <property type="project" value="InterPro"/>
</dbReference>
<feature type="transmembrane region" description="Helical" evidence="9">
    <location>
        <begin position="263"/>
        <end position="282"/>
    </location>
</feature>
<dbReference type="Gene3D" id="1.20.1540.10">
    <property type="entry name" value="Rhomboid-like"/>
    <property type="match status" value="1"/>
</dbReference>
<evidence type="ECO:0000256" key="9">
    <source>
        <dbReference type="SAM" id="Phobius"/>
    </source>
</evidence>
<keyword evidence="12" id="KW-1185">Reference proteome</keyword>
<keyword evidence="5 9" id="KW-0812">Transmembrane</keyword>
<organism evidence="13">
    <name type="scientific">Enterobius vermicularis</name>
    <name type="common">Human pinworm</name>
    <dbReference type="NCBI Taxonomy" id="51028"/>
    <lineage>
        <taxon>Eukaryota</taxon>
        <taxon>Metazoa</taxon>
        <taxon>Ecdysozoa</taxon>
        <taxon>Nematoda</taxon>
        <taxon>Chromadorea</taxon>
        <taxon>Rhabditida</taxon>
        <taxon>Spirurina</taxon>
        <taxon>Oxyuridomorpha</taxon>
        <taxon>Oxyuroidea</taxon>
        <taxon>Oxyuridae</taxon>
        <taxon>Enterobius</taxon>
    </lineage>
</organism>
<dbReference type="GO" id="GO:0016020">
    <property type="term" value="C:membrane"/>
    <property type="evidence" value="ECO:0007669"/>
    <property type="project" value="UniProtKB-SubCell"/>
</dbReference>
<comment type="subcellular location">
    <subcellularLocation>
        <location evidence="2">Membrane</location>
        <topology evidence="2">Multi-pass membrane protein</topology>
    </subcellularLocation>
</comment>
<feature type="transmembrane region" description="Helical" evidence="9">
    <location>
        <begin position="12"/>
        <end position="38"/>
    </location>
</feature>
<evidence type="ECO:0000256" key="4">
    <source>
        <dbReference type="ARBA" id="ARBA00013039"/>
    </source>
</evidence>
<gene>
    <name evidence="11" type="ORF">EVEC_LOCUS1149</name>
</gene>
<reference evidence="13" key="1">
    <citation type="submission" date="2016-04" db="UniProtKB">
        <authorList>
            <consortium name="WormBaseParasite"/>
        </authorList>
    </citation>
    <scope>IDENTIFICATION</scope>
</reference>
<evidence type="ECO:0000256" key="2">
    <source>
        <dbReference type="ARBA" id="ARBA00004141"/>
    </source>
</evidence>
<dbReference type="WBParaSite" id="EVEC_0000144101-mRNA-1">
    <property type="protein sequence ID" value="EVEC_0000144101-mRNA-1"/>
    <property type="gene ID" value="EVEC_0000144101"/>
</dbReference>
<feature type="domain" description="Peptidase S54 rhomboid" evidence="10">
    <location>
        <begin position="198"/>
        <end position="337"/>
    </location>
</feature>
<dbReference type="InterPro" id="IPR022764">
    <property type="entry name" value="Peptidase_S54_rhomboid_dom"/>
</dbReference>
<dbReference type="Proteomes" id="UP000274131">
    <property type="component" value="Unassembled WGS sequence"/>
</dbReference>
<evidence type="ECO:0000313" key="13">
    <source>
        <dbReference type="WBParaSite" id="EVEC_0000144101-mRNA-1"/>
    </source>
</evidence>
<comment type="catalytic activity">
    <reaction evidence="1">
        <text>Cleaves type-1 transmembrane domains using a catalytic dyad composed of serine and histidine that are contributed by different transmembrane domains.</text>
        <dbReference type="EC" id="3.4.21.105"/>
    </reaction>
</comment>
<dbReference type="PANTHER" id="PTHR43731">
    <property type="entry name" value="RHOMBOID PROTEASE"/>
    <property type="match status" value="1"/>
</dbReference>
<evidence type="ECO:0000256" key="8">
    <source>
        <dbReference type="ARBA" id="ARBA00023136"/>
    </source>
</evidence>
<keyword evidence="6" id="KW-0378">Hydrolase</keyword>
<dbReference type="Pfam" id="PF01694">
    <property type="entry name" value="Rhomboid"/>
    <property type="match status" value="1"/>
</dbReference>
<dbReference type="PANTHER" id="PTHR43731:SF14">
    <property type="entry name" value="PRESENILIN-ASSOCIATED RHOMBOID-LIKE PROTEIN, MITOCHONDRIAL"/>
    <property type="match status" value="1"/>
</dbReference>
<name>A0A158Q9A0_ENTVE</name>
<dbReference type="EMBL" id="UXUI01007175">
    <property type="protein sequence ID" value="VDD86006.1"/>
    <property type="molecule type" value="Genomic_DNA"/>
</dbReference>
<dbReference type="STRING" id="51028.A0A158Q9A0"/>
<protein>
    <recommendedName>
        <fullName evidence="4">rhomboid protease</fullName>
        <ecNumber evidence="4">3.4.21.105</ecNumber>
    </recommendedName>
</protein>
<keyword evidence="8 9" id="KW-0472">Membrane</keyword>
<dbReference type="InterPro" id="IPR035952">
    <property type="entry name" value="Rhomboid-like_sf"/>
</dbReference>
<dbReference type="OrthoDB" id="10260614at2759"/>
<evidence type="ECO:0000256" key="5">
    <source>
        <dbReference type="ARBA" id="ARBA00022692"/>
    </source>
</evidence>
<feature type="transmembrane region" description="Helical" evidence="9">
    <location>
        <begin position="294"/>
        <end position="317"/>
    </location>
</feature>
<evidence type="ECO:0000256" key="6">
    <source>
        <dbReference type="ARBA" id="ARBA00022801"/>
    </source>
</evidence>
<evidence type="ECO:0000313" key="12">
    <source>
        <dbReference type="Proteomes" id="UP000274131"/>
    </source>
</evidence>
<dbReference type="EC" id="3.4.21.105" evidence="4"/>
<evidence type="ECO:0000259" key="10">
    <source>
        <dbReference type="Pfam" id="PF01694"/>
    </source>
</evidence>
<evidence type="ECO:0000256" key="3">
    <source>
        <dbReference type="ARBA" id="ARBA00009045"/>
    </source>
</evidence>
<proteinExistence type="inferred from homology"/>
<dbReference type="SUPFAM" id="SSF144091">
    <property type="entry name" value="Rhomboid-like"/>
    <property type="match status" value="1"/>
</dbReference>
<sequence>MAAGIAKDNGFILFVLLVPFLLIPFKWCLHIVFWNVIIYRSRVARTARFGRVVRKGKTQNNTAYFKSPAENAERWRYPRRCENNSAEVRPLSDLWKALGFTVLVSGVTFSITAISDYERTKRNTRQFWSETFRMLQAPPRFSSENEVWSRLSNGQKCVLFLLGSNALVFCLWRVGFLRMFMWRWFTNSYASKSLCLPMILSAFSHSHWLHLTCNMFVAYSFFGGTVDKFLGIDQFAAFYVTAACVSSLTSLAHKAILRSPVKALGASGAILAVLAYTCVQVPDARLQLIFLPGFTFSAATGVVGLVLFDLFGLLLGFRLFDHAAHLGGTLFGIFYARYGENLLWKDFGDRVIKLYRKYVGDEK</sequence>
<dbReference type="AlphaFoldDB" id="A0A158Q9A0"/>